<accession>A0A916ZJ07</accession>
<evidence type="ECO:0000313" key="2">
    <source>
        <dbReference type="EMBL" id="GGE00286.1"/>
    </source>
</evidence>
<evidence type="ECO:0000256" key="1">
    <source>
        <dbReference type="SAM" id="MobiDB-lite"/>
    </source>
</evidence>
<reference evidence="2" key="2">
    <citation type="submission" date="2020-09" db="EMBL/GenBank/DDBJ databases">
        <authorList>
            <person name="Sun Q."/>
            <person name="Zhou Y."/>
        </authorList>
    </citation>
    <scope>NUCLEOTIDE SEQUENCE</scope>
    <source>
        <strain evidence="2">CGMCC 1.15367</strain>
    </source>
</reference>
<proteinExistence type="predicted"/>
<feature type="region of interest" description="Disordered" evidence="1">
    <location>
        <begin position="1"/>
        <end position="21"/>
    </location>
</feature>
<dbReference type="AlphaFoldDB" id="A0A916ZJ07"/>
<name>A0A916ZJ07_9HYPH</name>
<sequence length="122" mass="12795">MPMETQMLHRSTPQTADAEEAARRRAVRLVAIHVTGMSPAGHGDTHARLRASLSGAGAAWFDDVLETAAVTAACEINPSEWDVGGLPPVTEAELAALVDAGVMEALEDEDAPEPAFGSGMRM</sequence>
<dbReference type="Proteomes" id="UP000644699">
    <property type="component" value="Unassembled WGS sequence"/>
</dbReference>
<gene>
    <name evidence="2" type="ORF">GCM10011390_18890</name>
</gene>
<reference evidence="2" key="1">
    <citation type="journal article" date="2014" name="Int. J. Syst. Evol. Microbiol.">
        <title>Complete genome sequence of Corynebacterium casei LMG S-19264T (=DSM 44701T), isolated from a smear-ripened cheese.</title>
        <authorList>
            <consortium name="US DOE Joint Genome Institute (JGI-PGF)"/>
            <person name="Walter F."/>
            <person name="Albersmeier A."/>
            <person name="Kalinowski J."/>
            <person name="Ruckert C."/>
        </authorList>
    </citation>
    <scope>NUCLEOTIDE SEQUENCE</scope>
    <source>
        <strain evidence="2">CGMCC 1.15367</strain>
    </source>
</reference>
<keyword evidence="3" id="KW-1185">Reference proteome</keyword>
<comment type="caution">
    <text evidence="2">The sequence shown here is derived from an EMBL/GenBank/DDBJ whole genome shotgun (WGS) entry which is preliminary data.</text>
</comment>
<organism evidence="2 3">
    <name type="scientific">Aureimonas endophytica</name>
    <dbReference type="NCBI Taxonomy" id="2027858"/>
    <lineage>
        <taxon>Bacteria</taxon>
        <taxon>Pseudomonadati</taxon>
        <taxon>Pseudomonadota</taxon>
        <taxon>Alphaproteobacteria</taxon>
        <taxon>Hyphomicrobiales</taxon>
        <taxon>Aurantimonadaceae</taxon>
        <taxon>Aureimonas</taxon>
    </lineage>
</organism>
<dbReference type="EMBL" id="BMIQ01000002">
    <property type="protein sequence ID" value="GGE00286.1"/>
    <property type="molecule type" value="Genomic_DNA"/>
</dbReference>
<protein>
    <submittedName>
        <fullName evidence="2">Uncharacterized protein</fullName>
    </submittedName>
</protein>
<evidence type="ECO:0000313" key="3">
    <source>
        <dbReference type="Proteomes" id="UP000644699"/>
    </source>
</evidence>